<organism evidence="2 3">
    <name type="scientific">Thiocapsa roseopersicina</name>
    <dbReference type="NCBI Taxonomy" id="1058"/>
    <lineage>
        <taxon>Bacteria</taxon>
        <taxon>Pseudomonadati</taxon>
        <taxon>Pseudomonadota</taxon>
        <taxon>Gammaproteobacteria</taxon>
        <taxon>Chromatiales</taxon>
        <taxon>Chromatiaceae</taxon>
        <taxon>Thiocapsa</taxon>
    </lineage>
</organism>
<dbReference type="AlphaFoldDB" id="A0A1H3DEL8"/>
<accession>A0A1H3DEL8</accession>
<evidence type="ECO:0000313" key="2">
    <source>
        <dbReference type="EMBL" id="SDX64134.1"/>
    </source>
</evidence>
<feature type="region of interest" description="Disordered" evidence="1">
    <location>
        <begin position="62"/>
        <end position="83"/>
    </location>
</feature>
<protein>
    <submittedName>
        <fullName evidence="2">Uncharacterized protein</fullName>
    </submittedName>
</protein>
<dbReference type="Proteomes" id="UP000198816">
    <property type="component" value="Unassembled WGS sequence"/>
</dbReference>
<dbReference type="STRING" id="1058.SAMN05421783_14618"/>
<sequence length="83" mass="9289">MRAQDRFRAEFPDLDPGEIRPVNGTLVDALAVNPHADVFMLPEDPSGFVVKRDDGTVFVSIGKDQDRDQEAQAHPLGPFERRD</sequence>
<dbReference type="OrthoDB" id="5296002at2"/>
<evidence type="ECO:0000313" key="3">
    <source>
        <dbReference type="Proteomes" id="UP000198816"/>
    </source>
</evidence>
<reference evidence="3" key="1">
    <citation type="submission" date="2016-10" db="EMBL/GenBank/DDBJ databases">
        <authorList>
            <person name="Varghese N."/>
            <person name="Submissions S."/>
        </authorList>
    </citation>
    <scope>NUCLEOTIDE SEQUENCE [LARGE SCALE GENOMIC DNA]</scope>
    <source>
        <strain evidence="3">DSM 217</strain>
    </source>
</reference>
<dbReference type="EMBL" id="FNNZ01000046">
    <property type="protein sequence ID" value="SDX64134.1"/>
    <property type="molecule type" value="Genomic_DNA"/>
</dbReference>
<proteinExistence type="predicted"/>
<keyword evidence="3" id="KW-1185">Reference proteome</keyword>
<name>A0A1H3DEL8_THIRO</name>
<dbReference type="RefSeq" id="WP_093038380.1">
    <property type="nucleotide sequence ID" value="NZ_FNNZ01000046.1"/>
</dbReference>
<gene>
    <name evidence="2" type="ORF">SAMN05421783_14618</name>
</gene>
<evidence type="ECO:0000256" key="1">
    <source>
        <dbReference type="SAM" id="MobiDB-lite"/>
    </source>
</evidence>